<feature type="domain" description="STAS" evidence="1">
    <location>
        <begin position="1"/>
        <end position="95"/>
    </location>
</feature>
<name>A0A934V3X4_9PSEU</name>
<evidence type="ECO:0000313" key="3">
    <source>
        <dbReference type="Proteomes" id="UP000635245"/>
    </source>
</evidence>
<protein>
    <submittedName>
        <fullName evidence="2">STAS domain-containing protein</fullName>
    </submittedName>
</protein>
<comment type="caution">
    <text evidence="2">The sequence shown here is derived from an EMBL/GenBank/DDBJ whole genome shotgun (WGS) entry which is preliminary data.</text>
</comment>
<dbReference type="SUPFAM" id="SSF52091">
    <property type="entry name" value="SpoIIaa-like"/>
    <property type="match status" value="1"/>
</dbReference>
<evidence type="ECO:0000259" key="1">
    <source>
        <dbReference type="PROSITE" id="PS50801"/>
    </source>
</evidence>
<accession>A0A934V3X4</accession>
<reference evidence="2" key="1">
    <citation type="submission" date="2020-12" db="EMBL/GenBank/DDBJ databases">
        <title>Prauserella sp. ASG 168, a novel actinomycete isolated from cave rock.</title>
        <authorList>
            <person name="Suriyachadkun C."/>
        </authorList>
    </citation>
    <scope>NUCLEOTIDE SEQUENCE</scope>
    <source>
        <strain evidence="2">ASG 168</strain>
    </source>
</reference>
<dbReference type="AlphaFoldDB" id="A0A934V3X4"/>
<dbReference type="PROSITE" id="PS50801">
    <property type="entry name" value="STAS"/>
    <property type="match status" value="1"/>
</dbReference>
<keyword evidence="3" id="KW-1185">Reference proteome</keyword>
<dbReference type="Gene3D" id="3.30.750.24">
    <property type="entry name" value="STAS domain"/>
    <property type="match status" value="1"/>
</dbReference>
<proteinExistence type="predicted"/>
<dbReference type="PANTHER" id="PTHR33495:SF2">
    <property type="entry name" value="ANTI-SIGMA FACTOR ANTAGONIST TM_1081-RELATED"/>
    <property type="match status" value="1"/>
</dbReference>
<dbReference type="PANTHER" id="PTHR33495">
    <property type="entry name" value="ANTI-SIGMA FACTOR ANTAGONIST TM_1081-RELATED-RELATED"/>
    <property type="match status" value="1"/>
</dbReference>
<evidence type="ECO:0000313" key="2">
    <source>
        <dbReference type="EMBL" id="MBK1783505.1"/>
    </source>
</evidence>
<dbReference type="EMBL" id="JAENJH010000001">
    <property type="protein sequence ID" value="MBK1783505.1"/>
    <property type="molecule type" value="Genomic_DNA"/>
</dbReference>
<gene>
    <name evidence="2" type="ORF">JHE00_04135</name>
</gene>
<organism evidence="2 3">
    <name type="scientific">Prauserella cavernicola</name>
    <dbReference type="NCBI Taxonomy" id="2800127"/>
    <lineage>
        <taxon>Bacteria</taxon>
        <taxon>Bacillati</taxon>
        <taxon>Actinomycetota</taxon>
        <taxon>Actinomycetes</taxon>
        <taxon>Pseudonocardiales</taxon>
        <taxon>Pseudonocardiaceae</taxon>
        <taxon>Prauserella</taxon>
    </lineage>
</organism>
<dbReference type="InterPro" id="IPR036513">
    <property type="entry name" value="STAS_dom_sf"/>
</dbReference>
<dbReference type="Proteomes" id="UP000635245">
    <property type="component" value="Unassembled WGS sequence"/>
</dbReference>
<sequence length="97" mass="10205">MLGEIDAATLAEFGSELAALPHRGAYAVVVDLARVRYCSCAGARELLDLRDRAEHAGVPLALAVETHAVRRVLDVLGVAPLFTLRRNARAALTAAAG</sequence>
<dbReference type="CDD" id="cd07043">
    <property type="entry name" value="STAS_anti-anti-sigma_factors"/>
    <property type="match status" value="1"/>
</dbReference>
<dbReference type="InterPro" id="IPR058548">
    <property type="entry name" value="MlaB-like_STAS"/>
</dbReference>
<dbReference type="Pfam" id="PF13466">
    <property type="entry name" value="STAS_2"/>
    <property type="match status" value="1"/>
</dbReference>
<dbReference type="GO" id="GO:0043856">
    <property type="term" value="F:anti-sigma factor antagonist activity"/>
    <property type="evidence" value="ECO:0007669"/>
    <property type="project" value="TreeGrafter"/>
</dbReference>
<dbReference type="InterPro" id="IPR002645">
    <property type="entry name" value="STAS_dom"/>
</dbReference>